<accession>A0AAJ7DZL1</accession>
<dbReference type="AlphaFoldDB" id="A0AAJ7DZL1"/>
<keyword evidence="2" id="KW-1185">Reference proteome</keyword>
<dbReference type="PANTHER" id="PTHR13602">
    <property type="entry name" value="UPF0488 PROTEIN C8ORF33"/>
    <property type="match status" value="1"/>
</dbReference>
<dbReference type="Proteomes" id="UP000695007">
    <property type="component" value="Unplaced"/>
</dbReference>
<sequence length="159" mass="18425">MSNSYLSTSLHKTASGLNQEAEDQFELELCWCIQQLQTGLTDMKLQDRQIYNLTKSLNVLKSNNASLIKKRQVMRNTFGDYRSNMEKDEKKYGKTSSVVKFITCDTKQLGKKSSFLRKAHFLTNTTNKNEKSQNDDKLPIIKSIKTKNTYNEPFKFNFS</sequence>
<reference evidence="3" key="1">
    <citation type="submission" date="2025-08" db="UniProtKB">
        <authorList>
            <consortium name="RefSeq"/>
        </authorList>
    </citation>
    <scope>IDENTIFICATION</scope>
</reference>
<name>A0AAJ7DZL1_9HYME</name>
<dbReference type="KEGG" id="csol:105365687"/>
<dbReference type="Pfam" id="PF15393">
    <property type="entry name" value="DUF4615"/>
    <property type="match status" value="1"/>
</dbReference>
<dbReference type="InterPro" id="IPR029274">
    <property type="entry name" value="DUF4615"/>
</dbReference>
<dbReference type="RefSeq" id="XP_011502215.1">
    <property type="nucleotide sequence ID" value="XM_011503913.1"/>
</dbReference>
<comment type="similarity">
    <text evidence="1">Belongs to the UPF0488 family.</text>
</comment>
<proteinExistence type="inferred from homology"/>
<feature type="non-terminal residue" evidence="3">
    <location>
        <position position="159"/>
    </location>
</feature>
<dbReference type="GeneID" id="105365687"/>
<evidence type="ECO:0000256" key="1">
    <source>
        <dbReference type="ARBA" id="ARBA00005707"/>
    </source>
</evidence>
<dbReference type="PANTHER" id="PTHR13602:SF2">
    <property type="entry name" value="UPF0488 PROTEIN C8ORF33"/>
    <property type="match status" value="1"/>
</dbReference>
<evidence type="ECO:0000313" key="3">
    <source>
        <dbReference type="RefSeq" id="XP_011502215.1"/>
    </source>
</evidence>
<organism evidence="2 3">
    <name type="scientific">Ceratosolen solmsi marchali</name>
    <dbReference type="NCBI Taxonomy" id="326594"/>
    <lineage>
        <taxon>Eukaryota</taxon>
        <taxon>Metazoa</taxon>
        <taxon>Ecdysozoa</taxon>
        <taxon>Arthropoda</taxon>
        <taxon>Hexapoda</taxon>
        <taxon>Insecta</taxon>
        <taxon>Pterygota</taxon>
        <taxon>Neoptera</taxon>
        <taxon>Endopterygota</taxon>
        <taxon>Hymenoptera</taxon>
        <taxon>Apocrita</taxon>
        <taxon>Proctotrupomorpha</taxon>
        <taxon>Chalcidoidea</taxon>
        <taxon>Agaonidae</taxon>
        <taxon>Agaoninae</taxon>
        <taxon>Ceratosolen</taxon>
    </lineage>
</organism>
<evidence type="ECO:0000313" key="2">
    <source>
        <dbReference type="Proteomes" id="UP000695007"/>
    </source>
</evidence>
<gene>
    <name evidence="3" type="primary">LOC105365687</name>
</gene>
<protein>
    <submittedName>
        <fullName evidence="3">UPF0488 protein CG14286</fullName>
    </submittedName>
</protein>